<dbReference type="EMBL" id="CP113797">
    <property type="protein sequence ID" value="WAL59196.1"/>
    <property type="molecule type" value="Genomic_DNA"/>
</dbReference>
<evidence type="ECO:0008006" key="3">
    <source>
        <dbReference type="Google" id="ProtNLM"/>
    </source>
</evidence>
<reference evidence="1" key="1">
    <citation type="submission" date="2022-12" db="EMBL/GenBank/DDBJ databases">
        <title>Polyphasic identification of a Novel Hot-Spring Cyanobacterium Ocullathermofonsia sinensis gen nov. sp. nov. and Genomic Insights on its Adaptations to the Thermal Habitat.</title>
        <authorList>
            <person name="Daroch M."/>
            <person name="Tang J."/>
            <person name="Jiang Y."/>
        </authorList>
    </citation>
    <scope>NUCLEOTIDE SEQUENCE</scope>
    <source>
        <strain evidence="1">PKUAC-SCTA174</strain>
    </source>
</reference>
<dbReference type="RefSeq" id="WP_268608858.1">
    <property type="nucleotide sequence ID" value="NZ_CP113797.1"/>
</dbReference>
<dbReference type="AlphaFoldDB" id="A0A9E8ZAA9"/>
<accession>A0A9E8ZAA9</accession>
<proteinExistence type="predicted"/>
<name>A0A9E8ZAA9_9CYAN</name>
<evidence type="ECO:0000313" key="1">
    <source>
        <dbReference type="EMBL" id="WAL59196.1"/>
    </source>
</evidence>
<evidence type="ECO:0000313" key="2">
    <source>
        <dbReference type="Proteomes" id="UP001163152"/>
    </source>
</evidence>
<organism evidence="1 2">
    <name type="scientific">Thermocoleostomius sinensis A174</name>
    <dbReference type="NCBI Taxonomy" id="2016057"/>
    <lineage>
        <taxon>Bacteria</taxon>
        <taxon>Bacillati</taxon>
        <taxon>Cyanobacteriota</taxon>
        <taxon>Cyanophyceae</taxon>
        <taxon>Oculatellales</taxon>
        <taxon>Oculatellaceae</taxon>
        <taxon>Thermocoleostomius</taxon>
    </lineage>
</organism>
<dbReference type="Proteomes" id="UP001163152">
    <property type="component" value="Chromosome"/>
</dbReference>
<sequence>MHWNVCLSSKIRSQGLTIGLAAIGTMVIGWEQPAVARGDQHSPTHRYGDEYDYHEERYEDSEEVYGDRTWQTITGLTQQSNLIGACRYSLNSLDVYRDAARTQRILTIVPDTELRLTGVVGTGVAEIYSPALGWISTATIEACDAIPAPEPAAQACYEILTTVTVRSGPDGSYPGIGQIRRGGIAYATTNPPTVSVSRDRRRWIEIYFPRQGQGWFSLTGSGGAGQNAVRLPDEQCDWEG</sequence>
<dbReference type="KEGG" id="tsin:OXH18_18755"/>
<protein>
    <recommendedName>
        <fullName evidence="3">SH3 domain-containing protein</fullName>
    </recommendedName>
</protein>
<keyword evidence="2" id="KW-1185">Reference proteome</keyword>
<gene>
    <name evidence="1" type="ORF">OXH18_18755</name>
</gene>